<dbReference type="GO" id="GO:0009699">
    <property type="term" value="P:phenylpropanoid biosynthetic process"/>
    <property type="evidence" value="ECO:0007669"/>
    <property type="project" value="UniProtKB-ARBA"/>
</dbReference>
<keyword evidence="4" id="KW-0052">Apoplast</keyword>
<organism evidence="5 6">
    <name type="scientific">Ficus carica</name>
    <name type="common">Common fig</name>
    <dbReference type="NCBI Taxonomy" id="3494"/>
    <lineage>
        <taxon>Eukaryota</taxon>
        <taxon>Viridiplantae</taxon>
        <taxon>Streptophyta</taxon>
        <taxon>Embryophyta</taxon>
        <taxon>Tracheophyta</taxon>
        <taxon>Spermatophyta</taxon>
        <taxon>Magnoliopsida</taxon>
        <taxon>eudicotyledons</taxon>
        <taxon>Gunneridae</taxon>
        <taxon>Pentapetalae</taxon>
        <taxon>rosids</taxon>
        <taxon>fabids</taxon>
        <taxon>Rosales</taxon>
        <taxon>Moraceae</taxon>
        <taxon>Ficeae</taxon>
        <taxon>Ficus</taxon>
    </lineage>
</organism>
<keyword evidence="3 4" id="KW-0964">Secreted</keyword>
<comment type="caution">
    <text evidence="5">The sequence shown here is derived from an EMBL/GenBank/DDBJ whole genome shotgun (WGS) entry which is preliminary data.</text>
</comment>
<evidence type="ECO:0000313" key="6">
    <source>
        <dbReference type="Proteomes" id="UP001187192"/>
    </source>
</evidence>
<evidence type="ECO:0000256" key="2">
    <source>
        <dbReference type="ARBA" id="ARBA00011738"/>
    </source>
</evidence>
<evidence type="ECO:0000313" key="5">
    <source>
        <dbReference type="EMBL" id="GMN55936.1"/>
    </source>
</evidence>
<dbReference type="Proteomes" id="UP001187192">
    <property type="component" value="Unassembled WGS sequence"/>
</dbReference>
<proteinExistence type="inferred from homology"/>
<dbReference type="InterPro" id="IPR044859">
    <property type="entry name" value="Allene_oxi_cyc_Dirigent"/>
</dbReference>
<dbReference type="EMBL" id="BTGU01000060">
    <property type="protein sequence ID" value="GMN55936.1"/>
    <property type="molecule type" value="Genomic_DNA"/>
</dbReference>
<keyword evidence="6" id="KW-1185">Reference proteome</keyword>
<dbReference type="AlphaFoldDB" id="A0AA88AYG7"/>
<comment type="function">
    <text evidence="4">Dirigent proteins impart stereoselectivity on the phenoxy radical-coupling reaction, yielding optically active lignans from two molecules of coniferyl alcohol in the biosynthesis of lignans, flavonolignans, and alkaloids and thus plays a central role in plant secondary metabolism.</text>
</comment>
<evidence type="ECO:0000256" key="4">
    <source>
        <dbReference type="RuleBase" id="RU363099"/>
    </source>
</evidence>
<dbReference type="PANTHER" id="PTHR21495">
    <property type="entry name" value="NUCLEOPORIN-RELATED"/>
    <property type="match status" value="1"/>
</dbReference>
<dbReference type="Pfam" id="PF03018">
    <property type="entry name" value="Dirigent"/>
    <property type="match status" value="1"/>
</dbReference>
<accession>A0AA88AYG7</accession>
<comment type="similarity">
    <text evidence="1 4">Belongs to the plant dirigent protein family.</text>
</comment>
<comment type="subcellular location">
    <subcellularLocation>
        <location evidence="4">Secreted</location>
        <location evidence="4">Extracellular space</location>
        <location evidence="4">Apoplast</location>
    </subcellularLocation>
</comment>
<name>A0AA88AYG7_FICCA</name>
<dbReference type="GO" id="GO:0048046">
    <property type="term" value="C:apoplast"/>
    <property type="evidence" value="ECO:0007669"/>
    <property type="project" value="UniProtKB-SubCell"/>
</dbReference>
<evidence type="ECO:0000256" key="1">
    <source>
        <dbReference type="ARBA" id="ARBA00010746"/>
    </source>
</evidence>
<reference evidence="5" key="1">
    <citation type="submission" date="2023-07" db="EMBL/GenBank/DDBJ databases">
        <title>draft genome sequence of fig (Ficus carica).</title>
        <authorList>
            <person name="Takahashi T."/>
            <person name="Nishimura K."/>
        </authorList>
    </citation>
    <scope>NUCLEOTIDE SEQUENCE</scope>
</reference>
<evidence type="ECO:0000256" key="3">
    <source>
        <dbReference type="ARBA" id="ARBA00022525"/>
    </source>
</evidence>
<dbReference type="InterPro" id="IPR004265">
    <property type="entry name" value="Dirigent"/>
</dbReference>
<comment type="subunit">
    <text evidence="2 4">Homodimer.</text>
</comment>
<dbReference type="Gene3D" id="2.40.480.10">
    <property type="entry name" value="Allene oxide cyclase-like"/>
    <property type="match status" value="1"/>
</dbReference>
<gene>
    <name evidence="5" type="ORF">TIFTF001_025054</name>
</gene>
<sequence>MGKAILVTADNNNNNNKNNNNEYHFSKIRSSKKLGLKREKLSHLRFYFHDIVSGKNQTAVSVAAAKTTSSSPTGFGLVEVIDDPLTVGPELTSKQVGRAQGIYASASQTEMGLLMVQINYVFTEGKYNGSTLSVLGRTVFSVVRERAF</sequence>
<protein>
    <recommendedName>
        <fullName evidence="4">Dirigent protein</fullName>
    </recommendedName>
</protein>